<feature type="compositionally biased region" description="Polar residues" evidence="1">
    <location>
        <begin position="861"/>
        <end position="873"/>
    </location>
</feature>
<gene>
    <name evidence="3" type="ORF">A7C99_0394</name>
</gene>
<feature type="compositionally biased region" description="Polar residues" evidence="1">
    <location>
        <begin position="132"/>
        <end position="142"/>
    </location>
</feature>
<dbReference type="OrthoDB" id="5300331at2759"/>
<feature type="compositionally biased region" description="Polar residues" evidence="1">
    <location>
        <begin position="248"/>
        <end position="273"/>
    </location>
</feature>
<accession>A0A178F7H6</accession>
<name>A0A178F7H6_TRIRU</name>
<reference evidence="3 4" key="1">
    <citation type="submission" date="2016-05" db="EMBL/GenBank/DDBJ databases">
        <title>Genome sequencing of Trichophyton rubrum CMCC(F)T1i isolated from hair.</title>
        <authorList>
            <person name="Zhan P."/>
            <person name="Tao Y."/>
            <person name="Liu W."/>
        </authorList>
    </citation>
    <scope>NUCLEOTIDE SEQUENCE [LARGE SCALE GENOMIC DNA]</scope>
    <source>
        <strain evidence="4">CMCC(F)T1i</strain>
    </source>
</reference>
<dbReference type="PANTHER" id="PTHR39601:SF2">
    <property type="entry name" value="CHORIOGENIN HMINOR"/>
    <property type="match status" value="1"/>
</dbReference>
<organism evidence="3 4">
    <name type="scientific">Trichophyton rubrum</name>
    <name type="common">Athlete's foot fungus</name>
    <name type="synonym">Epidermophyton rubrum</name>
    <dbReference type="NCBI Taxonomy" id="5551"/>
    <lineage>
        <taxon>Eukaryota</taxon>
        <taxon>Fungi</taxon>
        <taxon>Dikarya</taxon>
        <taxon>Ascomycota</taxon>
        <taxon>Pezizomycotina</taxon>
        <taxon>Eurotiomycetes</taxon>
        <taxon>Eurotiomycetidae</taxon>
        <taxon>Onygenales</taxon>
        <taxon>Arthrodermataceae</taxon>
        <taxon>Trichophyton</taxon>
    </lineage>
</organism>
<evidence type="ECO:0000313" key="3">
    <source>
        <dbReference type="EMBL" id="OAL68452.1"/>
    </source>
</evidence>
<feature type="region of interest" description="Disordered" evidence="1">
    <location>
        <begin position="769"/>
        <end position="997"/>
    </location>
</feature>
<dbReference type="VEuPathDB" id="FungiDB:TERG_12639"/>
<feature type="compositionally biased region" description="Low complexity" evidence="1">
    <location>
        <begin position="33"/>
        <end position="52"/>
    </location>
</feature>
<protein>
    <recommendedName>
        <fullName evidence="2">DUF8004 domain-containing protein</fullName>
    </recommendedName>
</protein>
<dbReference type="EMBL" id="LHPM01000007">
    <property type="protein sequence ID" value="OAL68452.1"/>
    <property type="molecule type" value="Genomic_DNA"/>
</dbReference>
<comment type="caution">
    <text evidence="3">The sequence shown here is derived from an EMBL/GenBank/DDBJ whole genome shotgun (WGS) entry which is preliminary data.</text>
</comment>
<sequence length="997" mass="109676">MLAAPSNNPVRRLSSLFSLGSPKPDDKRSPTKSPHLQSSRSSSLQSPPLRDQQLAEETQALSLNPRNVSAPVLGENAHQTYTPPPRLSSLNPDLACPGSPDTHSRSQSWSDAVPRFSKSGSRPGSGLGVSGVTVNPTTPATISKSKKGAKSKLSGNDASNGKRAWIAGTENDIAYDISTLLAGERVADLWDDAGDTYVYLFPQNSGRPPSFKVDSAIFSASASLTLLARGNPSPPQSTRGGQGRSRDPNSSSPPLSAQNGSSYDEGSDGQSQDGFLDDESPELHLYMPVPLTGDLPCGREQPVLSADDVDMLVLFRNLFAFLIGQALIATPRTPSIFNIFMEVSGLLDRFGFTNLDQSTFGETATSSFGCYCDELDLIDVRASRERALDAIILGERMKYLPLYQEGFTHGVAVLDDLKKFETKYNLVSAVTRKRLERGYLDLDNRIRTCAVKIDEFEFPSLFSGIANSNVANEAKVIRFKNWKNAYLSYRKNVMNYYRARFGSWPPKASKKNQFQESGLNRLVLRELYQDFCDLYDMLADRTDLTTRSADMTTSVFKAEDSNSTSQALRQIMSEYDRSTPPVQPPIPFDIPRLPSIHSIRRKLDPKREAKERAKRLTTGEVNEILVSSYNHASMKPTPFLENFMNYERRVGHGKCADELADMRCAQWLFMYAVIQSLPMLVVDAPDLRCTHGVEYFLCIPPWGGSPWCASDPKNGKKWFGVAGGSGVVNLPSDVVANGVDAVYRRSHCWQVALKWADEGQLNSSVMLDPASQQPEEPQQPPPPPPVPQSQPQSPQQQYQAYPQYPQPPQPYQSPQYPQQPPYPAPQYPPPPPQQQQYQPYAQPYQQPQYPPQQYQHYQHPSLSISTPDQSTAGSLPPSGTPTACPPNQAQNFYPFPYPPPLSSTGSSSDRQPTPLLTPGDTTPPNLPMLNLRPPSASFGRGAGTPGNRSSIYMGLEALPLPAGVSPVDTSGRSSTHNPDASFDHILQGVSQPKKKKK</sequence>
<proteinExistence type="predicted"/>
<dbReference type="PANTHER" id="PTHR39601">
    <property type="entry name" value="CHORIOGENIN HMINOR"/>
    <property type="match status" value="1"/>
</dbReference>
<feature type="compositionally biased region" description="Low complexity" evidence="1">
    <location>
        <begin position="834"/>
        <end position="860"/>
    </location>
</feature>
<feature type="compositionally biased region" description="Polar residues" evidence="1">
    <location>
        <begin position="902"/>
        <end position="911"/>
    </location>
</feature>
<dbReference type="Pfam" id="PF26013">
    <property type="entry name" value="DUF8004"/>
    <property type="match status" value="1"/>
</dbReference>
<evidence type="ECO:0000259" key="2">
    <source>
        <dbReference type="Pfam" id="PF26013"/>
    </source>
</evidence>
<dbReference type="AlphaFoldDB" id="A0A178F7H6"/>
<feature type="compositionally biased region" description="Low complexity" evidence="1">
    <location>
        <begin position="912"/>
        <end position="934"/>
    </location>
</feature>
<evidence type="ECO:0000313" key="4">
    <source>
        <dbReference type="Proteomes" id="UP000243015"/>
    </source>
</evidence>
<dbReference type="InterPro" id="IPR058317">
    <property type="entry name" value="DUF8004"/>
</dbReference>
<feature type="compositionally biased region" description="Polar residues" evidence="1">
    <location>
        <begin position="967"/>
        <end position="978"/>
    </location>
</feature>
<dbReference type="VEuPathDB" id="FungiDB:TERG_12640"/>
<feature type="region of interest" description="Disordered" evidence="1">
    <location>
        <begin position="1"/>
        <end position="162"/>
    </location>
</feature>
<evidence type="ECO:0000256" key="1">
    <source>
        <dbReference type="SAM" id="MobiDB-lite"/>
    </source>
</evidence>
<feature type="compositionally biased region" description="Pro residues" evidence="1">
    <location>
        <begin position="804"/>
        <end position="833"/>
    </location>
</feature>
<dbReference type="Proteomes" id="UP000243015">
    <property type="component" value="Unassembled WGS sequence"/>
</dbReference>
<feature type="compositionally biased region" description="Pro residues" evidence="1">
    <location>
        <begin position="777"/>
        <end position="788"/>
    </location>
</feature>
<feature type="domain" description="DUF8004" evidence="2">
    <location>
        <begin position="366"/>
        <end position="458"/>
    </location>
</feature>
<feature type="compositionally biased region" description="Polar residues" evidence="1">
    <location>
        <begin position="55"/>
        <end position="67"/>
    </location>
</feature>
<feature type="region of interest" description="Disordered" evidence="1">
    <location>
        <begin position="227"/>
        <end position="278"/>
    </location>
</feature>
<feature type="compositionally biased region" description="Low complexity" evidence="1">
    <location>
        <begin position="789"/>
        <end position="803"/>
    </location>
</feature>